<evidence type="ECO:0000259" key="2">
    <source>
        <dbReference type="Pfam" id="PF00487"/>
    </source>
</evidence>
<evidence type="ECO:0000313" key="4">
    <source>
        <dbReference type="Proteomes" id="UP000702209"/>
    </source>
</evidence>
<name>A0ABS0D1T6_9NOCA</name>
<keyword evidence="1" id="KW-0812">Transmembrane</keyword>
<reference evidence="3 4" key="1">
    <citation type="submission" date="2020-10" db="EMBL/GenBank/DDBJ databases">
        <title>Identification of Nocardia species via Next-generation sequencing and recognition of intraspecies genetic diversity.</title>
        <authorList>
            <person name="Li P."/>
            <person name="Li P."/>
            <person name="Lu B."/>
        </authorList>
    </citation>
    <scope>NUCLEOTIDE SEQUENCE [LARGE SCALE GENOMIC DNA]</scope>
    <source>
        <strain evidence="3 4">BJ06-0157</strain>
    </source>
</reference>
<evidence type="ECO:0000256" key="1">
    <source>
        <dbReference type="SAM" id="Phobius"/>
    </source>
</evidence>
<keyword evidence="4" id="KW-1185">Reference proteome</keyword>
<evidence type="ECO:0000313" key="3">
    <source>
        <dbReference type="EMBL" id="MBF6302751.1"/>
    </source>
</evidence>
<proteinExistence type="predicted"/>
<dbReference type="InterPro" id="IPR005804">
    <property type="entry name" value="FA_desaturase_dom"/>
</dbReference>
<dbReference type="EMBL" id="JADLQX010000055">
    <property type="protein sequence ID" value="MBF6302751.1"/>
    <property type="molecule type" value="Genomic_DNA"/>
</dbReference>
<dbReference type="Pfam" id="PF00487">
    <property type="entry name" value="FA_desaturase"/>
    <property type="match status" value="1"/>
</dbReference>
<protein>
    <submittedName>
        <fullName evidence="3">Fatty acid desaturase</fullName>
    </submittedName>
</protein>
<sequence>MDDLCARGRAEGPLDLARDYLAAAVTAAVGITVGHPILTAVCMVYIGIRQRHLSNLTHEAIHTKLTRSRRANTIFGHLNCLALGEPFTPYRRSHRVHHAKLGSPDDPMLRSYVSRRAHAPWPDKKAFVTHVIIGNALWQLPKYGFLTLAGKAGDESWKAAGTRWAAWAACAAAAAALGHGIDFALYWALPLIVVRPIVTWLTDLGNHAGLIHNTDVIRQTCGWTSHALTRHLLGGHNDDMHHPIHHWFPNIGWRELPEAATILREHYPRWDEVPWCSGYFFRRRATPHIPCVLDDIVATLHLQLTERQPNT</sequence>
<gene>
    <name evidence="3" type="ORF">IU459_35240</name>
</gene>
<organism evidence="3 4">
    <name type="scientific">Nocardia amamiensis</name>
    <dbReference type="NCBI Taxonomy" id="404578"/>
    <lineage>
        <taxon>Bacteria</taxon>
        <taxon>Bacillati</taxon>
        <taxon>Actinomycetota</taxon>
        <taxon>Actinomycetes</taxon>
        <taxon>Mycobacteriales</taxon>
        <taxon>Nocardiaceae</taxon>
        <taxon>Nocardia</taxon>
    </lineage>
</organism>
<dbReference type="Proteomes" id="UP000702209">
    <property type="component" value="Unassembled WGS sequence"/>
</dbReference>
<accession>A0ABS0D1T6</accession>
<feature type="domain" description="Fatty acid desaturase" evidence="2">
    <location>
        <begin position="39"/>
        <end position="269"/>
    </location>
</feature>
<feature type="transmembrane region" description="Helical" evidence="1">
    <location>
        <begin position="164"/>
        <end position="189"/>
    </location>
</feature>
<keyword evidence="1" id="KW-0472">Membrane</keyword>
<keyword evidence="1" id="KW-1133">Transmembrane helix</keyword>
<feature type="transmembrane region" description="Helical" evidence="1">
    <location>
        <begin position="20"/>
        <end position="46"/>
    </location>
</feature>
<comment type="caution">
    <text evidence="3">The sequence shown here is derived from an EMBL/GenBank/DDBJ whole genome shotgun (WGS) entry which is preliminary data.</text>
</comment>